<dbReference type="RefSeq" id="WP_111370912.1">
    <property type="nucleotide sequence ID" value="NZ_CP029480.1"/>
</dbReference>
<dbReference type="SUPFAM" id="SSF52266">
    <property type="entry name" value="SGNH hydrolase"/>
    <property type="match status" value="1"/>
</dbReference>
<dbReference type="KEGG" id="als:DJ013_06360"/>
<keyword evidence="3" id="KW-1185">Reference proteome</keyword>
<dbReference type="AlphaFoldDB" id="A0A2Z4G9Q2"/>
<organism evidence="2 3">
    <name type="scientific">Arcticibacterium luteifluviistationis</name>
    <dbReference type="NCBI Taxonomy" id="1784714"/>
    <lineage>
        <taxon>Bacteria</taxon>
        <taxon>Pseudomonadati</taxon>
        <taxon>Bacteroidota</taxon>
        <taxon>Cytophagia</taxon>
        <taxon>Cytophagales</taxon>
        <taxon>Leadbetterellaceae</taxon>
        <taxon>Arcticibacterium</taxon>
    </lineage>
</organism>
<dbReference type="OrthoDB" id="9790057at2"/>
<dbReference type="InterPro" id="IPR013830">
    <property type="entry name" value="SGNH_hydro"/>
</dbReference>
<dbReference type="Gene3D" id="3.40.50.1110">
    <property type="entry name" value="SGNH hydrolase"/>
    <property type="match status" value="1"/>
</dbReference>
<sequence length="226" mass="25890">MNKLLLLSFTGLILSCSPYKKYADTAASWEEEITKLEYKDDAESYSDDAVLFIGSSSIRIWENIKEDMAPYEPIRRGYGGAHFSDLVHFTKRLVYPHNFQALCIFVANDITGGENDRSVGEVMTLFKEVVSTVREKYPDTPIFQIAVTPTSSRWKVWPQSNKLNKALKAYCEKHDNLYFIDSVAPYLNEEGTPRDELFLGDKLHQNQAGYDIWAAEIKKELDKVLK</sequence>
<dbReference type="InterPro" id="IPR036514">
    <property type="entry name" value="SGNH_hydro_sf"/>
</dbReference>
<feature type="domain" description="SGNH hydrolase-type esterase" evidence="1">
    <location>
        <begin position="107"/>
        <end position="212"/>
    </location>
</feature>
<evidence type="ECO:0000313" key="3">
    <source>
        <dbReference type="Proteomes" id="UP000249873"/>
    </source>
</evidence>
<protein>
    <recommendedName>
        <fullName evidence="1">SGNH hydrolase-type esterase domain-containing protein</fullName>
    </recommendedName>
</protein>
<reference evidence="2 3" key="1">
    <citation type="submission" date="2018-05" db="EMBL/GenBank/DDBJ databases">
        <title>Complete genome sequence of Arcticibacterium luteifluviistationis SM1504T, a cytophagaceae bacterium isolated from Arctic surface seawater.</title>
        <authorList>
            <person name="Li Y."/>
            <person name="Qin Q.-L."/>
        </authorList>
    </citation>
    <scope>NUCLEOTIDE SEQUENCE [LARGE SCALE GENOMIC DNA]</scope>
    <source>
        <strain evidence="2 3">SM1504</strain>
    </source>
</reference>
<dbReference type="EMBL" id="CP029480">
    <property type="protein sequence ID" value="AWV97810.1"/>
    <property type="molecule type" value="Genomic_DNA"/>
</dbReference>
<proteinExistence type="predicted"/>
<dbReference type="Proteomes" id="UP000249873">
    <property type="component" value="Chromosome"/>
</dbReference>
<evidence type="ECO:0000313" key="2">
    <source>
        <dbReference type="EMBL" id="AWV97810.1"/>
    </source>
</evidence>
<dbReference type="Pfam" id="PF13472">
    <property type="entry name" value="Lipase_GDSL_2"/>
    <property type="match status" value="1"/>
</dbReference>
<accession>A0A2Z4G9Q2</accession>
<name>A0A2Z4G9Q2_9BACT</name>
<dbReference type="GO" id="GO:0016788">
    <property type="term" value="F:hydrolase activity, acting on ester bonds"/>
    <property type="evidence" value="ECO:0007669"/>
    <property type="project" value="UniProtKB-ARBA"/>
</dbReference>
<evidence type="ECO:0000259" key="1">
    <source>
        <dbReference type="Pfam" id="PF13472"/>
    </source>
</evidence>
<dbReference type="PROSITE" id="PS51257">
    <property type="entry name" value="PROKAR_LIPOPROTEIN"/>
    <property type="match status" value="1"/>
</dbReference>
<gene>
    <name evidence="2" type="ORF">DJ013_06360</name>
</gene>